<sequence>MILFSDAQKIIDQQIPASVRAQMSTVVRQGYILASETMKNAIMLEWELGRQYEGVLRNLAIAFLLHQKSKAEQLPFETSIESTKNKSYKYIVLSTAQTKLTCSQVSNKHAIARPAYFRDKLQTINNQASAYFSDIDGLEPPEQAEQHYLLLTYSKGGNMPSFINIGFPHLWHERIDLLSEIHVVGQPTIEEEKEEVIKGDNLINFRQFAEEVEGSGGG</sequence>
<evidence type="ECO:0000313" key="2">
    <source>
        <dbReference type="Proteomes" id="UP000316968"/>
    </source>
</evidence>
<keyword evidence="2" id="KW-1185">Reference proteome</keyword>
<dbReference type="KEGG" id="saca:FFV09_01010"/>
<reference evidence="1 2" key="1">
    <citation type="submission" date="2019-06" db="EMBL/GenBank/DDBJ databases">
        <title>Saccharibacillus brassicae sp. nov., an endophytic bacterium isolated from Chinese cabbage seeds (Brassica pekinensis).</title>
        <authorList>
            <person name="Jiang L."/>
            <person name="Lee J."/>
            <person name="Kim S.W."/>
        </authorList>
    </citation>
    <scope>NUCLEOTIDE SEQUENCE [LARGE SCALE GENOMIC DNA]</scope>
    <source>
        <strain evidence="2">KCTC 43072 / ATSA2</strain>
    </source>
</reference>
<gene>
    <name evidence="1" type="ORF">FFV09_01010</name>
</gene>
<dbReference type="OrthoDB" id="2608983at2"/>
<organism evidence="1 2">
    <name type="scientific">Saccharibacillus brassicae</name>
    <dbReference type="NCBI Taxonomy" id="2583377"/>
    <lineage>
        <taxon>Bacteria</taxon>
        <taxon>Bacillati</taxon>
        <taxon>Bacillota</taxon>
        <taxon>Bacilli</taxon>
        <taxon>Bacillales</taxon>
        <taxon>Paenibacillaceae</taxon>
        <taxon>Saccharibacillus</taxon>
    </lineage>
</organism>
<evidence type="ECO:0000313" key="1">
    <source>
        <dbReference type="EMBL" id="QDH19558.1"/>
    </source>
</evidence>
<proteinExistence type="predicted"/>
<dbReference type="AlphaFoldDB" id="A0A4Y6USD9"/>
<name>A0A4Y6USD9_SACBS</name>
<dbReference type="EMBL" id="CP041217">
    <property type="protein sequence ID" value="QDH19558.1"/>
    <property type="molecule type" value="Genomic_DNA"/>
</dbReference>
<dbReference type="Proteomes" id="UP000316968">
    <property type="component" value="Chromosome"/>
</dbReference>
<protein>
    <submittedName>
        <fullName evidence="1">Uncharacterized protein</fullName>
    </submittedName>
</protein>
<dbReference type="RefSeq" id="WP_141445947.1">
    <property type="nucleotide sequence ID" value="NZ_CP041217.1"/>
</dbReference>
<accession>A0A4Y6USD9</accession>